<dbReference type="GO" id="GO:0004803">
    <property type="term" value="F:transposase activity"/>
    <property type="evidence" value="ECO:0007669"/>
    <property type="project" value="InterPro"/>
</dbReference>
<feature type="domain" description="Transposase IS200-like" evidence="1">
    <location>
        <begin position="16"/>
        <end position="130"/>
    </location>
</feature>
<organism evidence="2 3">
    <name type="scientific">Candidatus Uhrbacteria bacterium GW2011_GWE2_46_68</name>
    <dbReference type="NCBI Taxonomy" id="1618994"/>
    <lineage>
        <taxon>Bacteria</taxon>
        <taxon>Candidatus Uhriibacteriota</taxon>
    </lineage>
</organism>
<name>A0A0G1Q8U8_9BACT</name>
<dbReference type="NCBIfam" id="NF047646">
    <property type="entry name" value="REP_Tyr_transpos"/>
    <property type="match status" value="1"/>
</dbReference>
<dbReference type="SMART" id="SM01321">
    <property type="entry name" value="Y1_Tnp"/>
    <property type="match status" value="1"/>
</dbReference>
<gene>
    <name evidence="2" type="ORF">UX57_C0004G0128</name>
</gene>
<dbReference type="GO" id="GO:0006313">
    <property type="term" value="P:DNA transposition"/>
    <property type="evidence" value="ECO:0007669"/>
    <property type="project" value="InterPro"/>
</dbReference>
<proteinExistence type="predicted"/>
<dbReference type="PANTHER" id="PTHR34322:SF2">
    <property type="entry name" value="TRANSPOSASE IS200-LIKE DOMAIN-CONTAINING PROTEIN"/>
    <property type="match status" value="1"/>
</dbReference>
<evidence type="ECO:0000313" key="2">
    <source>
        <dbReference type="EMBL" id="KKU41424.1"/>
    </source>
</evidence>
<dbReference type="CDD" id="cd00093">
    <property type="entry name" value="HTH_XRE"/>
    <property type="match status" value="1"/>
</dbReference>
<dbReference type="InterPro" id="IPR002686">
    <property type="entry name" value="Transposase_17"/>
</dbReference>
<protein>
    <submittedName>
        <fullName evidence="2">Toxin-antitoxin system, toxin component, RelE family</fullName>
    </submittedName>
</protein>
<sequence>MFNIYFSMTRPLRIEYPGAFYHIISRGNAHQDIYLDNKDRQNFLMNLQHCLRSHSLRCHAYCLMNNHYHLLLETPRGNLSQAMRDINGLYTQKFNKRHKRIGHVLQGRYKAFLVEKDAYLLQIARYIVLNPLKAGIVNHPKKWRWSSYSITAGLRESPTWFDSSVILALFTSNKKRAQKYYRRFVYEGENEPFLYEKGKGGVILGSQEFADQIRREFKNKKSSKEVVISERVISRPSLEDLFFQIDNQEERNKMIKLARIKAFYSVTEIANHLGLHRTTVSKIFNDKT</sequence>
<dbReference type="Proteomes" id="UP000034795">
    <property type="component" value="Unassembled WGS sequence"/>
</dbReference>
<accession>A0A0G1Q8U8</accession>
<dbReference type="PATRIC" id="fig|1618994.3.peg.346"/>
<dbReference type="STRING" id="1618994.UX57_C0004G0128"/>
<dbReference type="SUPFAM" id="SSF143422">
    <property type="entry name" value="Transposase IS200-like"/>
    <property type="match status" value="1"/>
</dbReference>
<dbReference type="Pfam" id="PF01797">
    <property type="entry name" value="Y1_Tnp"/>
    <property type="match status" value="1"/>
</dbReference>
<dbReference type="EMBL" id="LCMS01000004">
    <property type="protein sequence ID" value="KKU41424.1"/>
    <property type="molecule type" value="Genomic_DNA"/>
</dbReference>
<dbReference type="PANTHER" id="PTHR34322">
    <property type="entry name" value="TRANSPOSASE, Y1_TNP DOMAIN-CONTAINING"/>
    <property type="match status" value="1"/>
</dbReference>
<dbReference type="Gene3D" id="3.30.70.1290">
    <property type="entry name" value="Transposase IS200-like"/>
    <property type="match status" value="1"/>
</dbReference>
<dbReference type="InterPro" id="IPR036515">
    <property type="entry name" value="Transposase_17_sf"/>
</dbReference>
<evidence type="ECO:0000313" key="3">
    <source>
        <dbReference type="Proteomes" id="UP000034795"/>
    </source>
</evidence>
<dbReference type="InterPro" id="IPR001387">
    <property type="entry name" value="Cro/C1-type_HTH"/>
</dbReference>
<dbReference type="GO" id="GO:0003677">
    <property type="term" value="F:DNA binding"/>
    <property type="evidence" value="ECO:0007669"/>
    <property type="project" value="InterPro"/>
</dbReference>
<dbReference type="AlphaFoldDB" id="A0A0G1Q8U8"/>
<comment type="caution">
    <text evidence="2">The sequence shown here is derived from an EMBL/GenBank/DDBJ whole genome shotgun (WGS) entry which is preliminary data.</text>
</comment>
<reference evidence="2 3" key="1">
    <citation type="journal article" date="2015" name="Nature">
        <title>rRNA introns, odd ribosomes, and small enigmatic genomes across a large radiation of phyla.</title>
        <authorList>
            <person name="Brown C.T."/>
            <person name="Hug L.A."/>
            <person name="Thomas B.C."/>
            <person name="Sharon I."/>
            <person name="Castelle C.J."/>
            <person name="Singh A."/>
            <person name="Wilkins M.J."/>
            <person name="Williams K.H."/>
            <person name="Banfield J.F."/>
        </authorList>
    </citation>
    <scope>NUCLEOTIDE SEQUENCE [LARGE SCALE GENOMIC DNA]</scope>
</reference>
<evidence type="ECO:0000259" key="1">
    <source>
        <dbReference type="SMART" id="SM01321"/>
    </source>
</evidence>